<dbReference type="GO" id="GO:0000981">
    <property type="term" value="F:DNA-binding transcription factor activity, RNA polymerase II-specific"/>
    <property type="evidence" value="ECO:0000318"/>
    <property type="project" value="GO_Central"/>
</dbReference>
<reference evidence="9" key="1">
    <citation type="journal article" date="2008" name="Nat. Genet.">
        <title>The Pristionchus pacificus genome provides a unique perspective on nematode lifestyle and parasitism.</title>
        <authorList>
            <person name="Dieterich C."/>
            <person name="Clifton S.W."/>
            <person name="Schuster L.N."/>
            <person name="Chinwalla A."/>
            <person name="Delehaunty K."/>
            <person name="Dinkelacker I."/>
            <person name="Fulton L."/>
            <person name="Fulton R."/>
            <person name="Godfrey J."/>
            <person name="Minx P."/>
            <person name="Mitreva M."/>
            <person name="Roeseler W."/>
            <person name="Tian H."/>
            <person name="Witte H."/>
            <person name="Yang S.P."/>
            <person name="Wilson R.K."/>
            <person name="Sommer R.J."/>
        </authorList>
    </citation>
    <scope>NUCLEOTIDE SEQUENCE [LARGE SCALE GENOMIC DNA]</scope>
    <source>
        <strain evidence="9">PS312</strain>
    </source>
</reference>
<keyword evidence="9" id="KW-1185">Reference proteome</keyword>
<gene>
    <name evidence="8" type="primary">WBGene00203648</name>
</gene>
<dbReference type="GO" id="GO:0110039">
    <property type="term" value="P:positive regulation of nematode male tail tip morphogenesis"/>
    <property type="evidence" value="ECO:0007669"/>
    <property type="project" value="EnsemblMetazoa"/>
</dbReference>
<evidence type="ECO:0000256" key="4">
    <source>
        <dbReference type="ARBA" id="ARBA00023015"/>
    </source>
</evidence>
<dbReference type="GO" id="GO:0045793">
    <property type="term" value="P:positive regulation of cell size"/>
    <property type="evidence" value="ECO:0007669"/>
    <property type="project" value="EnsemblMetazoa"/>
</dbReference>
<name>A0A2A6BR00_PRIPA</name>
<dbReference type="GO" id="GO:0060395">
    <property type="term" value="P:SMAD protein signal transduction"/>
    <property type="evidence" value="ECO:0000318"/>
    <property type="project" value="GO_Central"/>
</dbReference>
<keyword evidence="2" id="KW-0479">Metal-binding</keyword>
<dbReference type="GO" id="GO:0000978">
    <property type="term" value="F:RNA polymerase II cis-regulatory region sequence-specific DNA binding"/>
    <property type="evidence" value="ECO:0000318"/>
    <property type="project" value="GO_Central"/>
</dbReference>
<dbReference type="Pfam" id="PF03165">
    <property type="entry name" value="MH1"/>
    <property type="match status" value="1"/>
</dbReference>
<dbReference type="Pfam" id="PF03166">
    <property type="entry name" value="MH2"/>
    <property type="match status" value="1"/>
</dbReference>
<accession>A0A2A6BR00</accession>
<dbReference type="GO" id="GO:0045944">
    <property type="term" value="P:positive regulation of transcription by RNA polymerase II"/>
    <property type="evidence" value="ECO:0007669"/>
    <property type="project" value="EnsemblMetazoa"/>
</dbReference>
<dbReference type="Gene3D" id="3.90.520.10">
    <property type="entry name" value="SMAD MH1 domain"/>
    <property type="match status" value="1"/>
</dbReference>
<dbReference type="Proteomes" id="UP000005239">
    <property type="component" value="Unassembled WGS sequence"/>
</dbReference>
<evidence type="ECO:0000256" key="6">
    <source>
        <dbReference type="ARBA" id="ARBA00023242"/>
    </source>
</evidence>
<evidence type="ECO:0000313" key="8">
    <source>
        <dbReference type="EnsemblMetazoa" id="PPA30782.1"/>
    </source>
</evidence>
<dbReference type="GO" id="GO:0002119">
    <property type="term" value="P:nematode larval development"/>
    <property type="evidence" value="ECO:0007669"/>
    <property type="project" value="EnsemblMetazoa"/>
</dbReference>
<keyword evidence="3" id="KW-0862">Zinc</keyword>
<dbReference type="SMART" id="SM00523">
    <property type="entry name" value="DWA"/>
    <property type="match status" value="1"/>
</dbReference>
<dbReference type="GO" id="GO:0005737">
    <property type="term" value="C:cytoplasm"/>
    <property type="evidence" value="ECO:0007669"/>
    <property type="project" value="UniProtKB-SubCell"/>
</dbReference>
<dbReference type="GO" id="GO:0003713">
    <property type="term" value="F:transcription coactivator activity"/>
    <property type="evidence" value="ECO:0007669"/>
    <property type="project" value="EnsemblMetazoa"/>
</dbReference>
<dbReference type="GO" id="GO:0009653">
    <property type="term" value="P:anatomical structure morphogenesis"/>
    <property type="evidence" value="ECO:0000318"/>
    <property type="project" value="GO_Central"/>
</dbReference>
<dbReference type="GO" id="GO:0050832">
    <property type="term" value="P:defense response to fungus"/>
    <property type="evidence" value="ECO:0007669"/>
    <property type="project" value="EnsemblMetazoa"/>
</dbReference>
<dbReference type="Gene3D" id="2.60.200.10">
    <property type="match status" value="1"/>
</dbReference>
<dbReference type="GO" id="GO:0070411">
    <property type="term" value="F:I-SMAD binding"/>
    <property type="evidence" value="ECO:0000318"/>
    <property type="project" value="GO_Central"/>
</dbReference>
<evidence type="ECO:0000313" key="9">
    <source>
        <dbReference type="Proteomes" id="UP000005239"/>
    </source>
</evidence>
<keyword evidence="7" id="KW-0963">Cytoplasm</keyword>
<evidence type="ECO:0000256" key="3">
    <source>
        <dbReference type="ARBA" id="ARBA00022833"/>
    </source>
</evidence>
<comment type="similarity">
    <text evidence="1 7">Belongs to the dwarfin/SMAD family.</text>
</comment>
<dbReference type="PROSITE" id="PS51075">
    <property type="entry name" value="MH1"/>
    <property type="match status" value="1"/>
</dbReference>
<keyword evidence="6 7" id="KW-0539">Nucleus</keyword>
<dbReference type="PANTHER" id="PTHR13703:SF65">
    <property type="entry name" value="DWARFIN SMA-3"/>
    <property type="match status" value="1"/>
</dbReference>
<protein>
    <recommendedName>
        <fullName evidence="7">Mothers against decapentaplegic homolog</fullName>
        <shortName evidence="7">MAD homolog</shortName>
        <shortName evidence="7">Mothers against DPP homolog</shortName>
    </recommendedName>
    <alternativeName>
        <fullName evidence="7">SMAD family member</fullName>
    </alternativeName>
</protein>
<dbReference type="GO" id="GO:0071144">
    <property type="term" value="C:heteromeric SMAD protein complex"/>
    <property type="evidence" value="ECO:0000318"/>
    <property type="project" value="GO_Central"/>
</dbReference>
<dbReference type="GO" id="GO:0046872">
    <property type="term" value="F:metal ion binding"/>
    <property type="evidence" value="ECO:0007669"/>
    <property type="project" value="UniProtKB-KW"/>
</dbReference>
<dbReference type="GO" id="GO:0030154">
    <property type="term" value="P:cell differentiation"/>
    <property type="evidence" value="ECO:0000318"/>
    <property type="project" value="GO_Central"/>
</dbReference>
<dbReference type="SMART" id="SM00524">
    <property type="entry name" value="DWB"/>
    <property type="match status" value="1"/>
</dbReference>
<evidence type="ECO:0000256" key="2">
    <source>
        <dbReference type="ARBA" id="ARBA00022723"/>
    </source>
</evidence>
<dbReference type="GO" id="GO:0030509">
    <property type="term" value="P:BMP signaling pathway"/>
    <property type="evidence" value="ECO:0000318"/>
    <property type="project" value="GO_Central"/>
</dbReference>
<organism evidence="8 9">
    <name type="scientific">Pristionchus pacificus</name>
    <name type="common">Parasitic nematode worm</name>
    <dbReference type="NCBI Taxonomy" id="54126"/>
    <lineage>
        <taxon>Eukaryota</taxon>
        <taxon>Metazoa</taxon>
        <taxon>Ecdysozoa</taxon>
        <taxon>Nematoda</taxon>
        <taxon>Chromadorea</taxon>
        <taxon>Rhabditida</taxon>
        <taxon>Rhabditina</taxon>
        <taxon>Diplogasteromorpha</taxon>
        <taxon>Diplogasteroidea</taxon>
        <taxon>Neodiplogasteridae</taxon>
        <taxon>Pristionchus</taxon>
    </lineage>
</organism>
<evidence type="ECO:0000256" key="5">
    <source>
        <dbReference type="ARBA" id="ARBA00023163"/>
    </source>
</evidence>
<proteinExistence type="inferred from homology"/>
<dbReference type="InterPro" id="IPR013019">
    <property type="entry name" value="MAD_homology_MH1"/>
</dbReference>
<dbReference type="GO" id="GO:0042661">
    <property type="term" value="P:regulation of mesodermal cell fate specification"/>
    <property type="evidence" value="ECO:0007669"/>
    <property type="project" value="EnsemblMetazoa"/>
</dbReference>
<dbReference type="AlphaFoldDB" id="A0A2A6BR00"/>
<evidence type="ECO:0000256" key="7">
    <source>
        <dbReference type="RuleBase" id="RU361195"/>
    </source>
</evidence>
<dbReference type="GO" id="GO:0045087">
    <property type="term" value="P:innate immune response"/>
    <property type="evidence" value="ECO:0007669"/>
    <property type="project" value="EnsemblMetazoa"/>
</dbReference>
<dbReference type="InterPro" id="IPR003619">
    <property type="entry name" value="MAD_homology1_Dwarfin-type"/>
</dbReference>
<dbReference type="GO" id="GO:0040018">
    <property type="term" value="P:positive regulation of multicellular organism growth"/>
    <property type="evidence" value="ECO:0007669"/>
    <property type="project" value="EnsemblMetazoa"/>
</dbReference>
<dbReference type="PROSITE" id="PS51076">
    <property type="entry name" value="MH2"/>
    <property type="match status" value="1"/>
</dbReference>
<dbReference type="GO" id="GO:0160094">
    <property type="term" value="P:nematode pharynx development"/>
    <property type="evidence" value="ECO:0007669"/>
    <property type="project" value="EnsemblMetazoa"/>
</dbReference>
<keyword evidence="5 7" id="KW-0804">Transcription</keyword>
<reference evidence="8" key="2">
    <citation type="submission" date="2022-06" db="UniProtKB">
        <authorList>
            <consortium name="EnsemblMetazoa"/>
        </authorList>
    </citation>
    <scope>IDENTIFICATION</scope>
    <source>
        <strain evidence="8">PS312</strain>
    </source>
</reference>
<dbReference type="InterPro" id="IPR013790">
    <property type="entry name" value="Dwarfin"/>
</dbReference>
<sequence>MNTLFTWSNPQVKKLLGWRTGSEEEKWAEKAVESLVKKLKKKKSGPGSLEDLEMALANPGSLSKCVTIPKSLDGRLQVSHKKGLPHVIYCKVWRWPDLQSHQELRSIPECLYPYEQKAEHICINPYHYQKIENPNKPFLQSASTIGGHATSPYSDSYASGSNYIPGQSSPPLPMQIPSPMGSSYSTASPFSTSSSYQTAVSPSSMLSEDEGPMVMESPPAYPSPPIEMPQVPPPVYWTTITYYELNTRIGDAFKIVNRSVVVDGFTDPTNSDSRICLGQITNVNRNSTCENTRKAIGRGLKLDYTTDFDLHVTNQSSNSLFVQSILVNSKMHKSHSNVMRIPTGHSLCIFDQASFFQHLTQARLQGQSALYDLQKMGFIRISFVKGWGPDYPTRQDITSTPCWIEIQLHQALAWIDQNLRIEKPPEKNCNSDTV</sequence>
<dbReference type="GO" id="GO:0006357">
    <property type="term" value="P:regulation of transcription by RNA polymerase II"/>
    <property type="evidence" value="ECO:0000318"/>
    <property type="project" value="GO_Central"/>
</dbReference>
<dbReference type="InterPro" id="IPR017855">
    <property type="entry name" value="SMAD-like_dom_sf"/>
</dbReference>
<dbReference type="GO" id="GO:0045138">
    <property type="term" value="P:nematode male tail tip morphogenesis"/>
    <property type="evidence" value="ECO:0007669"/>
    <property type="project" value="EnsemblMetazoa"/>
</dbReference>
<keyword evidence="4 7" id="KW-0805">Transcription regulation</keyword>
<dbReference type="SUPFAM" id="SSF49879">
    <property type="entry name" value="SMAD/FHA domain"/>
    <property type="match status" value="1"/>
</dbReference>
<dbReference type="InterPro" id="IPR001132">
    <property type="entry name" value="SMAD_dom_Dwarfin-type"/>
</dbReference>
<comment type="subcellular location">
    <subcellularLocation>
        <location evidence="7">Cytoplasm</location>
    </subcellularLocation>
    <subcellularLocation>
        <location evidence="7">Nucleus</location>
    </subcellularLocation>
</comment>
<dbReference type="GO" id="GO:0046622">
    <property type="term" value="P:positive regulation of organ growth"/>
    <property type="evidence" value="ECO:0007669"/>
    <property type="project" value="EnsemblMetazoa"/>
</dbReference>
<dbReference type="SUPFAM" id="SSF56366">
    <property type="entry name" value="SMAD MH1 domain"/>
    <property type="match status" value="1"/>
</dbReference>
<dbReference type="OrthoDB" id="5794312at2759"/>
<accession>A0A8R1YMR5</accession>
<evidence type="ECO:0000256" key="1">
    <source>
        <dbReference type="ARBA" id="ARBA00005545"/>
    </source>
</evidence>
<dbReference type="GO" id="GO:0090597">
    <property type="term" value="P:nematode male tail mating organ morphogenesis"/>
    <property type="evidence" value="ECO:0007669"/>
    <property type="project" value="EnsemblMetazoa"/>
</dbReference>
<dbReference type="PANTHER" id="PTHR13703">
    <property type="entry name" value="SMAD"/>
    <property type="match status" value="1"/>
</dbReference>
<dbReference type="InterPro" id="IPR008984">
    <property type="entry name" value="SMAD_FHA_dom_sf"/>
</dbReference>
<dbReference type="InterPro" id="IPR036578">
    <property type="entry name" value="SMAD_MH1_sf"/>
</dbReference>
<dbReference type="EnsemblMetazoa" id="PPA30782.1">
    <property type="protein sequence ID" value="PPA30782.1"/>
    <property type="gene ID" value="WBGene00203648"/>
</dbReference>